<feature type="transmembrane region" description="Helical" evidence="9">
    <location>
        <begin position="22"/>
        <end position="43"/>
    </location>
</feature>
<dbReference type="NCBIfam" id="TIGR01376">
    <property type="entry name" value="POMP_repeat"/>
    <property type="match status" value="1"/>
</dbReference>
<sequence length="471" mass="47379">MNHQHHEHEPDRSGGRRARSRWWAAGLAGMTGLALTAVGVAVLPATDVVARALTSVRPETPDRPSADGERGHRDDGKHHDKAKDKSTGDKDKGKGKKPKGVPVPCKADALIAAINHANARGGAVLDLAPKCTYLLTTNIDGAGLPAITTPITLNGGKHTTIKRAAAADQFRILTVEVGGDLTLHKLTITGGQISDDGSNGGGILVNAGGAATINHSKIIRNIASNGDGGGITNHGITTIVKSTVNRNTAGLSGGGIYTTGLLTIKKSHVEANNASSGGGGIASVGGTVQVGHSTISGNQSNQGAGMFIDDGVIGTILDTRITRNTASVDGGGIFLNFSQLAVRRSILAANTAVSGGGGGLHSEDGSVTVTDSIIKANTASAGTGGGVVNLGDTTLFNTKVTGNTANRGGGLFNDDDDVLTLFNTAVVDNLAIANGGGIFNDEGTVELNTATGTVVAKNSPNNCVDVPGCAG</sequence>
<evidence type="ECO:0000256" key="7">
    <source>
        <dbReference type="ARBA" id="ARBA00023237"/>
    </source>
</evidence>
<evidence type="ECO:0000256" key="6">
    <source>
        <dbReference type="ARBA" id="ARBA00023136"/>
    </source>
</evidence>
<comment type="subcellular location">
    <subcellularLocation>
        <location evidence="1">Cell envelope</location>
    </subcellularLocation>
    <subcellularLocation>
        <location evidence="2">Cell outer membrane</location>
    </subcellularLocation>
    <subcellularLocation>
        <location evidence="3">Secreted</location>
    </subcellularLocation>
</comment>
<dbReference type="Proteomes" id="UP000315983">
    <property type="component" value="Unassembled WGS sequence"/>
</dbReference>
<feature type="region of interest" description="Disordered" evidence="8">
    <location>
        <begin position="54"/>
        <end position="102"/>
    </location>
</feature>
<evidence type="ECO:0000256" key="2">
    <source>
        <dbReference type="ARBA" id="ARBA00004442"/>
    </source>
</evidence>
<evidence type="ECO:0000256" key="1">
    <source>
        <dbReference type="ARBA" id="ARBA00004196"/>
    </source>
</evidence>
<evidence type="ECO:0000256" key="5">
    <source>
        <dbReference type="ARBA" id="ARBA00022729"/>
    </source>
</evidence>
<dbReference type="PANTHER" id="PTHR11319">
    <property type="entry name" value="G PROTEIN-COUPLED RECEPTOR-RELATED"/>
    <property type="match status" value="1"/>
</dbReference>
<accession>A0A542XMB1</accession>
<protein>
    <submittedName>
        <fullName evidence="10">Putative outer membrane repeat protein</fullName>
    </submittedName>
</protein>
<keyword evidence="7" id="KW-0998">Cell outer membrane</keyword>
<dbReference type="AlphaFoldDB" id="A0A542XMB1"/>
<dbReference type="GeneID" id="93771332"/>
<name>A0A542XMB1_SALAC</name>
<organism evidence="10 11">
    <name type="scientific">Salinispora arenicola</name>
    <dbReference type="NCBI Taxonomy" id="168697"/>
    <lineage>
        <taxon>Bacteria</taxon>
        <taxon>Bacillati</taxon>
        <taxon>Actinomycetota</taxon>
        <taxon>Actinomycetes</taxon>
        <taxon>Micromonosporales</taxon>
        <taxon>Micromonosporaceae</taxon>
        <taxon>Salinispora</taxon>
    </lineage>
</organism>
<dbReference type="RefSeq" id="WP_170201907.1">
    <property type="nucleotide sequence ID" value="NZ_VFOL01000001.1"/>
</dbReference>
<proteinExistence type="predicted"/>
<evidence type="ECO:0000256" key="4">
    <source>
        <dbReference type="ARBA" id="ARBA00022525"/>
    </source>
</evidence>
<evidence type="ECO:0000256" key="3">
    <source>
        <dbReference type="ARBA" id="ARBA00004613"/>
    </source>
</evidence>
<dbReference type="PANTHER" id="PTHR11319:SF35">
    <property type="entry name" value="OUTER MEMBRANE PROTEIN PMPC-RELATED"/>
    <property type="match status" value="1"/>
</dbReference>
<evidence type="ECO:0000313" key="11">
    <source>
        <dbReference type="Proteomes" id="UP000315983"/>
    </source>
</evidence>
<dbReference type="GO" id="GO:0009279">
    <property type="term" value="C:cell outer membrane"/>
    <property type="evidence" value="ECO:0007669"/>
    <property type="project" value="UniProtKB-SubCell"/>
</dbReference>
<dbReference type="SUPFAM" id="SSF51126">
    <property type="entry name" value="Pectin lyase-like"/>
    <property type="match status" value="1"/>
</dbReference>
<evidence type="ECO:0000313" key="10">
    <source>
        <dbReference type="EMBL" id="TQL36940.1"/>
    </source>
</evidence>
<keyword evidence="5" id="KW-0732">Signal</keyword>
<reference evidence="10 11" key="1">
    <citation type="submission" date="2019-06" db="EMBL/GenBank/DDBJ databases">
        <title>Sequencing the genomes of 1000 actinobacteria strains.</title>
        <authorList>
            <person name="Klenk H.-P."/>
        </authorList>
    </citation>
    <scope>NUCLEOTIDE SEQUENCE [LARGE SCALE GENOMIC DNA]</scope>
    <source>
        <strain evidence="10 11">DSM 44819</strain>
    </source>
</reference>
<dbReference type="GO" id="GO:0005576">
    <property type="term" value="C:extracellular region"/>
    <property type="evidence" value="ECO:0007669"/>
    <property type="project" value="UniProtKB-SubCell"/>
</dbReference>
<evidence type="ECO:0000256" key="9">
    <source>
        <dbReference type="SAM" id="Phobius"/>
    </source>
</evidence>
<dbReference type="InterPro" id="IPR011050">
    <property type="entry name" value="Pectin_lyase_fold/virulence"/>
</dbReference>
<dbReference type="EMBL" id="VFOL01000001">
    <property type="protein sequence ID" value="TQL36940.1"/>
    <property type="molecule type" value="Genomic_DNA"/>
</dbReference>
<comment type="caution">
    <text evidence="10">The sequence shown here is derived from an EMBL/GenBank/DDBJ whole genome shotgun (WGS) entry which is preliminary data.</text>
</comment>
<keyword evidence="4" id="KW-0964">Secreted</keyword>
<keyword evidence="9" id="KW-0812">Transmembrane</keyword>
<keyword evidence="9" id="KW-1133">Transmembrane helix</keyword>
<gene>
    <name evidence="10" type="ORF">FB564_2078</name>
</gene>
<feature type="compositionally biased region" description="Basic and acidic residues" evidence="8">
    <location>
        <begin position="59"/>
        <end position="92"/>
    </location>
</feature>
<evidence type="ECO:0000256" key="8">
    <source>
        <dbReference type="SAM" id="MobiDB-lite"/>
    </source>
</evidence>
<dbReference type="InterPro" id="IPR003368">
    <property type="entry name" value="POMP_repeat"/>
</dbReference>
<keyword evidence="6 9" id="KW-0472">Membrane</keyword>